<accession>A0A1Z5IIS7</accession>
<gene>
    <name evidence="1" type="ORF">IWT126_01579</name>
</gene>
<name>A0A1Z5IIS7_9LACO</name>
<dbReference type="EMBL" id="BCMG01000007">
    <property type="protein sequence ID" value="GAX01538.1"/>
    <property type="molecule type" value="Genomic_DNA"/>
</dbReference>
<keyword evidence="2" id="KW-1185">Reference proteome</keyword>
<dbReference type="RefSeq" id="WP_089136830.1">
    <property type="nucleotide sequence ID" value="NZ_BCMG01000007.1"/>
</dbReference>
<proteinExistence type="predicted"/>
<dbReference type="Proteomes" id="UP000198402">
    <property type="component" value="Unassembled WGS sequence"/>
</dbReference>
<dbReference type="OrthoDB" id="2323055at2"/>
<protein>
    <submittedName>
        <fullName evidence="1">Uncharacterized protein</fullName>
    </submittedName>
</protein>
<dbReference type="AlphaFoldDB" id="A0A1Z5IIS7"/>
<dbReference type="STRING" id="1302250.GCA_001313225_01292"/>
<evidence type="ECO:0000313" key="1">
    <source>
        <dbReference type="EMBL" id="GAX01538.1"/>
    </source>
</evidence>
<comment type="caution">
    <text evidence="1">The sequence shown here is derived from an EMBL/GenBank/DDBJ whole genome shotgun (WGS) entry which is preliminary data.</text>
</comment>
<reference evidence="1 2" key="1">
    <citation type="submission" date="2015-11" db="EMBL/GenBank/DDBJ databases">
        <title>Draft genome sequences of new species of the genus Lactobacillus isolated from orchardgrass silage.</title>
        <authorList>
            <person name="Tohno M."/>
            <person name="Tanizawa Y."/>
            <person name="Arita M."/>
        </authorList>
    </citation>
    <scope>NUCLEOTIDE SEQUENCE [LARGE SCALE GENOMIC DNA]</scope>
    <source>
        <strain evidence="1 2">IWT126</strain>
    </source>
</reference>
<sequence>MKLWKKCLIGVAIAVGLVVGIGQSTTVSASSWHHGTPKALRGKYQGKLPKHSALGFGPISIISANHTVDQSSGMPQVYVKNVKYKKYGHYYRIIGHGVKSGMYRGGQEDTMYYKKGHALKEQPTSQYKQHHHSFKWITKSQTLYKK</sequence>
<organism evidence="1 2">
    <name type="scientific">Secundilactobacillus silagei JCM 19001</name>
    <dbReference type="NCBI Taxonomy" id="1302250"/>
    <lineage>
        <taxon>Bacteria</taxon>
        <taxon>Bacillati</taxon>
        <taxon>Bacillota</taxon>
        <taxon>Bacilli</taxon>
        <taxon>Lactobacillales</taxon>
        <taxon>Lactobacillaceae</taxon>
        <taxon>Secundilactobacillus</taxon>
    </lineage>
</organism>
<evidence type="ECO:0000313" key="2">
    <source>
        <dbReference type="Proteomes" id="UP000198402"/>
    </source>
</evidence>